<dbReference type="PANTHER" id="PTHR11079">
    <property type="entry name" value="CYTOSINE DEAMINASE FAMILY MEMBER"/>
    <property type="match status" value="1"/>
</dbReference>
<evidence type="ECO:0000259" key="3">
    <source>
        <dbReference type="PROSITE" id="PS51747"/>
    </source>
</evidence>
<dbReference type="InterPro" id="IPR016193">
    <property type="entry name" value="Cytidine_deaminase-like"/>
</dbReference>
<dbReference type="CDD" id="cd01285">
    <property type="entry name" value="nucleoside_deaminase"/>
    <property type="match status" value="1"/>
</dbReference>
<reference evidence="4" key="2">
    <citation type="submission" date="2020-06" db="EMBL/GenBank/DDBJ databases">
        <authorList>
            <person name="Sheffer M."/>
        </authorList>
    </citation>
    <scope>NUCLEOTIDE SEQUENCE</scope>
</reference>
<evidence type="ECO:0000256" key="1">
    <source>
        <dbReference type="ARBA" id="ARBA00022694"/>
    </source>
</evidence>
<comment type="similarity">
    <text evidence="2">Belongs to the cytidine and deoxycytidylate deaminase family. ADAT3 subfamily.</text>
</comment>
<feature type="domain" description="CMP/dCMP-type deaminase" evidence="3">
    <location>
        <begin position="138"/>
        <end position="286"/>
    </location>
</feature>
<dbReference type="EMBL" id="JABXBU010002228">
    <property type="protein sequence ID" value="KAF8771665.1"/>
    <property type="molecule type" value="Genomic_DNA"/>
</dbReference>
<keyword evidence="5" id="KW-1185">Reference proteome</keyword>
<gene>
    <name evidence="4" type="ORF">HNY73_019047</name>
</gene>
<name>A0A8T0EIE2_ARGBR</name>
<dbReference type="SUPFAM" id="SSF53927">
    <property type="entry name" value="Cytidine deaminase-like"/>
    <property type="match status" value="1"/>
</dbReference>
<dbReference type="GO" id="GO:0005634">
    <property type="term" value="C:nucleus"/>
    <property type="evidence" value="ECO:0007669"/>
    <property type="project" value="TreeGrafter"/>
</dbReference>
<sequence>MADQTDQRKKIRLESQDSENIPRIFPVLGDEYFAPVVREKMFVCKINIKKETSRLIKELSSHWPVGNHLKRVRWTEQKDIFEILIRPVGEDEPYISVLYLLTHQQYKEAKEYWPVQFREDKNVENLLADRFFSTVEKRKISVYLKMALDVACYGDDKVGCVIVDPMTSETIAIAHDRRKSHPIQHAVMVAVDLVAQSQGGGSWNINSEHVSHKPFSKEEMEDKIAKIKESNPDKDAVKTALPYLCTGYDIYVSREPCVMCAMALVHSRIRRVFYAHRSPRGALESQCKLHLQDGLNHHYEVFRVQLAKYHKGLTGRFAKILYKKSLEGIIVCLKSQITGWVRPDKFRQSTALNARLFPQLRGSFKSFPISPTKQMTRYNEKKSLSSIEANFYPDPLQISLQWLLLIF</sequence>
<dbReference type="Gene3D" id="3.40.140.10">
    <property type="entry name" value="Cytidine Deaminase, domain 2"/>
    <property type="match status" value="1"/>
</dbReference>
<evidence type="ECO:0000313" key="4">
    <source>
        <dbReference type="EMBL" id="KAF8771665.1"/>
    </source>
</evidence>
<protein>
    <submittedName>
        <fullName evidence="4">Putative inactive tRNA-specific adenosine like protein</fullName>
    </submittedName>
</protein>
<accession>A0A8T0EIE2</accession>
<dbReference type="PANTHER" id="PTHR11079:SF156">
    <property type="entry name" value="INACTIVE TRNA-SPECIFIC ADENOSINE DEAMINASE-LIKE PROTEIN 3-RELATED"/>
    <property type="match status" value="1"/>
</dbReference>
<evidence type="ECO:0000313" key="5">
    <source>
        <dbReference type="Proteomes" id="UP000807504"/>
    </source>
</evidence>
<evidence type="ECO:0000256" key="2">
    <source>
        <dbReference type="ARBA" id="ARBA00038160"/>
    </source>
</evidence>
<keyword evidence="1" id="KW-0819">tRNA processing</keyword>
<dbReference type="GO" id="GO:0052717">
    <property type="term" value="F:tRNA-specific adenosine-34 deaminase activity"/>
    <property type="evidence" value="ECO:0007669"/>
    <property type="project" value="TreeGrafter"/>
</dbReference>
<dbReference type="Pfam" id="PF00383">
    <property type="entry name" value="dCMP_cyt_deam_1"/>
    <property type="match status" value="1"/>
</dbReference>
<dbReference type="Proteomes" id="UP000807504">
    <property type="component" value="Unassembled WGS sequence"/>
</dbReference>
<dbReference type="PROSITE" id="PS51747">
    <property type="entry name" value="CYT_DCMP_DEAMINASES_2"/>
    <property type="match status" value="1"/>
</dbReference>
<reference evidence="4" key="1">
    <citation type="journal article" date="2020" name="bioRxiv">
        <title>Chromosome-level reference genome of the European wasp spider Argiope bruennichi: a resource for studies on range expansion and evolutionary adaptation.</title>
        <authorList>
            <person name="Sheffer M.M."/>
            <person name="Hoppe A."/>
            <person name="Krehenwinkel H."/>
            <person name="Uhl G."/>
            <person name="Kuss A.W."/>
            <person name="Jensen L."/>
            <person name="Jensen C."/>
            <person name="Gillespie R.G."/>
            <person name="Hoff K.J."/>
            <person name="Prost S."/>
        </authorList>
    </citation>
    <scope>NUCLEOTIDE SEQUENCE</scope>
</reference>
<comment type="caution">
    <text evidence="4">The sequence shown here is derived from an EMBL/GenBank/DDBJ whole genome shotgun (WGS) entry which is preliminary data.</text>
</comment>
<dbReference type="AlphaFoldDB" id="A0A8T0EIE2"/>
<proteinExistence type="inferred from homology"/>
<dbReference type="InterPro" id="IPR002125">
    <property type="entry name" value="CMP_dCMP_dom"/>
</dbReference>
<dbReference type="GO" id="GO:0005737">
    <property type="term" value="C:cytoplasm"/>
    <property type="evidence" value="ECO:0007669"/>
    <property type="project" value="TreeGrafter"/>
</dbReference>
<dbReference type="GO" id="GO:0008033">
    <property type="term" value="P:tRNA processing"/>
    <property type="evidence" value="ECO:0007669"/>
    <property type="project" value="UniProtKB-KW"/>
</dbReference>
<organism evidence="4 5">
    <name type="scientific">Argiope bruennichi</name>
    <name type="common">Wasp spider</name>
    <name type="synonym">Aranea bruennichi</name>
    <dbReference type="NCBI Taxonomy" id="94029"/>
    <lineage>
        <taxon>Eukaryota</taxon>
        <taxon>Metazoa</taxon>
        <taxon>Ecdysozoa</taxon>
        <taxon>Arthropoda</taxon>
        <taxon>Chelicerata</taxon>
        <taxon>Arachnida</taxon>
        <taxon>Araneae</taxon>
        <taxon>Araneomorphae</taxon>
        <taxon>Entelegynae</taxon>
        <taxon>Araneoidea</taxon>
        <taxon>Araneidae</taxon>
        <taxon>Argiope</taxon>
    </lineage>
</organism>